<accession>A0A8J2Z5E9</accession>
<dbReference type="GO" id="GO:0000270">
    <property type="term" value="P:peptidoglycan metabolic process"/>
    <property type="evidence" value="ECO:0007669"/>
    <property type="project" value="TreeGrafter"/>
</dbReference>
<organism evidence="3 4">
    <name type="scientific">Cysteiniphilum litorale</name>
    <dbReference type="NCBI Taxonomy" id="2056700"/>
    <lineage>
        <taxon>Bacteria</taxon>
        <taxon>Pseudomonadati</taxon>
        <taxon>Pseudomonadota</taxon>
        <taxon>Gammaproteobacteria</taxon>
        <taxon>Thiotrichales</taxon>
        <taxon>Fastidiosibacteraceae</taxon>
        <taxon>Cysteiniphilum</taxon>
    </lineage>
</organism>
<dbReference type="SUPFAM" id="SSF56601">
    <property type="entry name" value="beta-lactamase/transpeptidase-like"/>
    <property type="match status" value="1"/>
</dbReference>
<dbReference type="NCBIfam" id="TIGR00666">
    <property type="entry name" value="PBP4"/>
    <property type="match status" value="1"/>
</dbReference>
<dbReference type="Proteomes" id="UP000636949">
    <property type="component" value="Unassembled WGS sequence"/>
</dbReference>
<evidence type="ECO:0000313" key="3">
    <source>
        <dbReference type="EMBL" id="GGG02195.1"/>
    </source>
</evidence>
<dbReference type="Gene3D" id="3.40.710.10">
    <property type="entry name" value="DD-peptidase/beta-lactamase superfamily"/>
    <property type="match status" value="2"/>
</dbReference>
<dbReference type="InterPro" id="IPR012338">
    <property type="entry name" value="Beta-lactam/transpept-like"/>
</dbReference>
<comment type="similarity">
    <text evidence="1">Belongs to the peptidase S13 family.</text>
</comment>
<name>A0A8J2Z5E9_9GAMM</name>
<dbReference type="Pfam" id="PF02113">
    <property type="entry name" value="Peptidase_S13"/>
    <property type="match status" value="1"/>
</dbReference>
<sequence length="464" mass="51207">MRVIFTIILAVAATQLSPANTQLERTLTSAISSYHLESALVAVKVINAKEGKTLLAFNSQKNIMPASNAKLLTAAAALLSLGQNYQYKTKLYYDRKDQKGVDNVYIDLSGDPSLTSEALAALLQGLSQHHIKSIAGNVYLINQQFQGRDYPINQSQSDSVFGFGAQSSAYTLNENQVVLKLQSHENYFKVDKLGGETIDYDNKLLAADDNMLKTCQFNASMTAQNKLILAGCLPKGDFTFKFAITNPHKMFEKVLKQQLKKQDVGFKGSIKEINGKPANLKLINLHNSPDLSALLKHMLVLSDNLYAQSLLRTLGYKIYQVGSLVSGKNAMFEILHKKLALDTNNIQLEDGAGMSESDLLNADFIVDLLYKMQSQKSFSIFKMSLPVYGQSGTLKWRNNQELVGKVFAKTGSGTTSIALSGYIKAQDGQQYVFSILIGNLLASQKKQALQLQDDILQTLYLSKQ</sequence>
<dbReference type="PRINTS" id="PR00922">
    <property type="entry name" value="DADACBPTASE3"/>
</dbReference>
<dbReference type="OrthoDB" id="9802627at2"/>
<dbReference type="EMBL" id="BMJS01000024">
    <property type="protein sequence ID" value="GGG02195.1"/>
    <property type="molecule type" value="Genomic_DNA"/>
</dbReference>
<evidence type="ECO:0008006" key="5">
    <source>
        <dbReference type="Google" id="ProtNLM"/>
    </source>
</evidence>
<dbReference type="GO" id="GO:0006508">
    <property type="term" value="P:proteolysis"/>
    <property type="evidence" value="ECO:0007669"/>
    <property type="project" value="InterPro"/>
</dbReference>
<comment type="caution">
    <text evidence="3">The sequence shown here is derived from an EMBL/GenBank/DDBJ whole genome shotgun (WGS) entry which is preliminary data.</text>
</comment>
<evidence type="ECO:0000256" key="1">
    <source>
        <dbReference type="ARBA" id="ARBA00006096"/>
    </source>
</evidence>
<keyword evidence="4" id="KW-1185">Reference proteome</keyword>
<protein>
    <recommendedName>
        <fullName evidence="5">Serine-type D-Ala-D-Ala carboxypeptidase</fullName>
    </recommendedName>
</protein>
<dbReference type="Gene3D" id="3.50.80.20">
    <property type="entry name" value="D-Ala-D-Ala carboxypeptidase C, peptidase S13"/>
    <property type="match status" value="1"/>
</dbReference>
<dbReference type="PANTHER" id="PTHR30023:SF0">
    <property type="entry name" value="PENICILLIN-SENSITIVE CARBOXYPEPTIDASE A"/>
    <property type="match status" value="1"/>
</dbReference>
<reference evidence="3" key="2">
    <citation type="submission" date="2020-09" db="EMBL/GenBank/DDBJ databases">
        <authorList>
            <person name="Sun Q."/>
            <person name="Zhou Y."/>
        </authorList>
    </citation>
    <scope>NUCLEOTIDE SEQUENCE</scope>
    <source>
        <strain evidence="3">CGMCC 1.15758</strain>
    </source>
</reference>
<keyword evidence="2" id="KW-0378">Hydrolase</keyword>
<evidence type="ECO:0000313" key="4">
    <source>
        <dbReference type="Proteomes" id="UP000636949"/>
    </source>
</evidence>
<dbReference type="InterPro" id="IPR000667">
    <property type="entry name" value="Peptidase_S13"/>
</dbReference>
<reference evidence="3" key="1">
    <citation type="journal article" date="2014" name="Int. J. Syst. Evol. Microbiol.">
        <title>Complete genome sequence of Corynebacterium casei LMG S-19264T (=DSM 44701T), isolated from a smear-ripened cheese.</title>
        <authorList>
            <consortium name="US DOE Joint Genome Institute (JGI-PGF)"/>
            <person name="Walter F."/>
            <person name="Albersmeier A."/>
            <person name="Kalinowski J."/>
            <person name="Ruckert C."/>
        </authorList>
    </citation>
    <scope>NUCLEOTIDE SEQUENCE</scope>
    <source>
        <strain evidence="3">CGMCC 1.15758</strain>
    </source>
</reference>
<proteinExistence type="inferred from homology"/>
<dbReference type="RefSeq" id="WP_117003279.1">
    <property type="nucleotide sequence ID" value="NZ_BMJS01000024.1"/>
</dbReference>
<gene>
    <name evidence="3" type="ORF">GCM10010995_19530</name>
</gene>
<dbReference type="PANTHER" id="PTHR30023">
    <property type="entry name" value="D-ALANYL-D-ALANINE CARBOXYPEPTIDASE"/>
    <property type="match status" value="1"/>
</dbReference>
<dbReference type="GO" id="GO:0004185">
    <property type="term" value="F:serine-type carboxypeptidase activity"/>
    <property type="evidence" value="ECO:0007669"/>
    <property type="project" value="InterPro"/>
</dbReference>
<dbReference type="AlphaFoldDB" id="A0A8J2Z5E9"/>
<evidence type="ECO:0000256" key="2">
    <source>
        <dbReference type="ARBA" id="ARBA00022801"/>
    </source>
</evidence>